<feature type="transmembrane region" description="Helical" evidence="1">
    <location>
        <begin position="182"/>
        <end position="200"/>
    </location>
</feature>
<name>A0A9W9PQZ5_9EURO</name>
<protein>
    <submittedName>
        <fullName evidence="2">Uncharacterized protein</fullName>
    </submittedName>
</protein>
<evidence type="ECO:0000313" key="2">
    <source>
        <dbReference type="EMBL" id="KAJ5307391.1"/>
    </source>
</evidence>
<reference evidence="2" key="1">
    <citation type="submission" date="2022-12" db="EMBL/GenBank/DDBJ databases">
        <authorList>
            <person name="Petersen C."/>
        </authorList>
    </citation>
    <scope>NUCLEOTIDE SEQUENCE</scope>
    <source>
        <strain evidence="2">IBT 21472</strain>
    </source>
</reference>
<evidence type="ECO:0000313" key="3">
    <source>
        <dbReference type="Proteomes" id="UP001147746"/>
    </source>
</evidence>
<proteinExistence type="predicted"/>
<dbReference type="AlphaFoldDB" id="A0A9W9PQZ5"/>
<reference evidence="2" key="2">
    <citation type="journal article" date="2023" name="IMA Fungus">
        <title>Comparative genomic study of the Penicillium genus elucidates a diverse pangenome and 15 lateral gene transfer events.</title>
        <authorList>
            <person name="Petersen C."/>
            <person name="Sorensen T."/>
            <person name="Nielsen M.R."/>
            <person name="Sondergaard T.E."/>
            <person name="Sorensen J.L."/>
            <person name="Fitzpatrick D.A."/>
            <person name="Frisvad J.C."/>
            <person name="Nielsen K.L."/>
        </authorList>
    </citation>
    <scope>NUCLEOTIDE SEQUENCE</scope>
    <source>
        <strain evidence="2">IBT 21472</strain>
    </source>
</reference>
<comment type="caution">
    <text evidence="2">The sequence shown here is derived from an EMBL/GenBank/DDBJ whole genome shotgun (WGS) entry which is preliminary data.</text>
</comment>
<dbReference type="Proteomes" id="UP001147746">
    <property type="component" value="Unassembled WGS sequence"/>
</dbReference>
<dbReference type="EMBL" id="JAPZBO010000008">
    <property type="protein sequence ID" value="KAJ5307391.1"/>
    <property type="molecule type" value="Genomic_DNA"/>
</dbReference>
<accession>A0A9W9PQZ5</accession>
<sequence>MRRLKKNLVRPFRRILVRLEDKLEQKASYSSNRSSGWWIAAQQLRKRQSIILDGVNPAVNLWTHETIELDTRHREIVQRETYIIEKIRQARQPAEKVDNMHQQQRENQQVLNEWFKELETLNQDYWAVERRIYIHNNCCPSAPFKRAGIFLLGYAKTVQIVEVAVAELVDAVKNLAVTSAPLVMAIVPSFATAAFGLVVLS</sequence>
<keyword evidence="1" id="KW-0812">Transmembrane</keyword>
<evidence type="ECO:0000256" key="1">
    <source>
        <dbReference type="SAM" id="Phobius"/>
    </source>
</evidence>
<organism evidence="2 3">
    <name type="scientific">Penicillium atrosanguineum</name>
    <dbReference type="NCBI Taxonomy" id="1132637"/>
    <lineage>
        <taxon>Eukaryota</taxon>
        <taxon>Fungi</taxon>
        <taxon>Dikarya</taxon>
        <taxon>Ascomycota</taxon>
        <taxon>Pezizomycotina</taxon>
        <taxon>Eurotiomycetes</taxon>
        <taxon>Eurotiomycetidae</taxon>
        <taxon>Eurotiales</taxon>
        <taxon>Aspergillaceae</taxon>
        <taxon>Penicillium</taxon>
    </lineage>
</organism>
<keyword evidence="1" id="KW-0472">Membrane</keyword>
<keyword evidence="1" id="KW-1133">Transmembrane helix</keyword>
<keyword evidence="3" id="KW-1185">Reference proteome</keyword>
<gene>
    <name evidence="2" type="ORF">N7476_008047</name>
</gene>